<keyword evidence="7" id="KW-1185">Reference proteome</keyword>
<keyword evidence="4" id="KW-0411">Iron-sulfur</keyword>
<keyword evidence="1" id="KW-0949">S-adenosyl-L-methionine</keyword>
<dbReference type="PANTHER" id="PTHR21180:SF9">
    <property type="entry name" value="TYPE II SECRETION SYSTEM PROTEIN K"/>
    <property type="match status" value="1"/>
</dbReference>
<dbReference type="InterPro" id="IPR051675">
    <property type="entry name" value="Endo/Exo/Phosphatase_dom_1"/>
</dbReference>
<feature type="region of interest" description="Disordered" evidence="5">
    <location>
        <begin position="213"/>
        <end position="255"/>
    </location>
</feature>
<dbReference type="InterPro" id="IPR007197">
    <property type="entry name" value="rSAM"/>
</dbReference>
<dbReference type="InterPro" id="IPR058240">
    <property type="entry name" value="rSAM_sf"/>
</dbReference>
<dbReference type="GO" id="GO:0003824">
    <property type="term" value="F:catalytic activity"/>
    <property type="evidence" value="ECO:0007669"/>
    <property type="project" value="InterPro"/>
</dbReference>
<proteinExistence type="predicted"/>
<evidence type="ECO:0000256" key="3">
    <source>
        <dbReference type="ARBA" id="ARBA00023004"/>
    </source>
</evidence>
<evidence type="ECO:0000256" key="1">
    <source>
        <dbReference type="ARBA" id="ARBA00022691"/>
    </source>
</evidence>
<dbReference type="InterPro" id="IPR023874">
    <property type="entry name" value="DNA_rSAM_put"/>
</dbReference>
<dbReference type="SUPFAM" id="SSF47781">
    <property type="entry name" value="RuvA domain 2-like"/>
    <property type="match status" value="1"/>
</dbReference>
<evidence type="ECO:0000256" key="4">
    <source>
        <dbReference type="ARBA" id="ARBA00023014"/>
    </source>
</evidence>
<dbReference type="PANTHER" id="PTHR21180">
    <property type="entry name" value="ENDONUCLEASE/EXONUCLEASE/PHOSPHATASE FAMILY DOMAIN-CONTAINING PROTEIN 1"/>
    <property type="match status" value="1"/>
</dbReference>
<evidence type="ECO:0000256" key="5">
    <source>
        <dbReference type="SAM" id="MobiDB-lite"/>
    </source>
</evidence>
<dbReference type="SFLD" id="SFLDS00029">
    <property type="entry name" value="Radical_SAM"/>
    <property type="match status" value="1"/>
</dbReference>
<dbReference type="EMBL" id="BQKC01000001">
    <property type="protein sequence ID" value="GJM55176.1"/>
    <property type="molecule type" value="Genomic_DNA"/>
</dbReference>
<accession>A0AAV5B0N7</accession>
<dbReference type="Gene3D" id="3.20.20.70">
    <property type="entry name" value="Aldolase class I"/>
    <property type="match status" value="1"/>
</dbReference>
<dbReference type="InterPro" id="IPR010994">
    <property type="entry name" value="RuvA_2-like"/>
</dbReference>
<reference evidence="6" key="1">
    <citation type="journal article" date="2022" name="Int. J. Syst. Evol. Microbiol.">
        <title>Granulimonas faecalis gen. nov., sp. nov., and Leptogranulimonas caecicola gen. nov., sp. nov., novel lactate-producing Atopobiaceae bacteria isolated from mouse intestines, and an emended description of the family Atopobiaceae.</title>
        <authorList>
            <person name="Morinaga K."/>
            <person name="Kusada H."/>
            <person name="Sakamoto S."/>
            <person name="Murakami T."/>
            <person name="Toyoda A."/>
            <person name="Mori H."/>
            <person name="Meng X.Y."/>
            <person name="Takashino M."/>
            <person name="Murotomi K."/>
            <person name="Tamaki H."/>
        </authorList>
    </citation>
    <scope>NUCLEOTIDE SEQUENCE</scope>
    <source>
        <strain evidence="6">OPF53</strain>
    </source>
</reference>
<name>A0AAV5B0N7_9ACTN</name>
<protein>
    <submittedName>
        <fullName evidence="6">DNA modification/repair radical SAM protein</fullName>
    </submittedName>
</protein>
<dbReference type="Gene3D" id="1.10.150.320">
    <property type="entry name" value="Photosystem II 12 kDa extrinsic protein"/>
    <property type="match status" value="1"/>
</dbReference>
<evidence type="ECO:0000313" key="7">
    <source>
        <dbReference type="Proteomes" id="UP001055025"/>
    </source>
</evidence>
<sequence length="459" mass="50372">MDTLSKLTILADAAKYDAACTSSGVDRGPREGSLGAASAAGCCHSFTPDGRCVTLLKVLMSNACSYDCAYCVNRRSNPHATATFEPAELAQLTMDFYRRNYIEGLFLSSGVLGGADRTCERMIEVLRLLREEHRFNGYIHAKAIPGASPELLDALGRLADRISVNIELPSSGSLEALCPEKRAGTVLSPMRQIRDTMERERLLGATGPGYLGGGSHLSTVRPDLPPAPRGLPGARGGLRRRGGRKPGAPAPFAPAGQSTQLIVGASPEDDNRILKLSSSLYSTYGLKRVFFSAYMPVVEDGRLPHPETPVPLRREHRLYQADWLMRFYGFTADELVSPEAPFLDLDVDPKLAWALAHIDEFPVEVNTATKEELLRVPGIGPEGARKICRARRSHHLGFDDLERLRLTLRRARHFLTCGGKRDPRSPADPELIREKVVSDARGSRYNRTRRAAEGQLALF</sequence>
<dbReference type="SUPFAM" id="SSF102114">
    <property type="entry name" value="Radical SAM enzymes"/>
    <property type="match status" value="1"/>
</dbReference>
<evidence type="ECO:0000313" key="6">
    <source>
        <dbReference type="EMBL" id="GJM55176.1"/>
    </source>
</evidence>
<keyword evidence="2" id="KW-0479">Metal-binding</keyword>
<evidence type="ECO:0000256" key="2">
    <source>
        <dbReference type="ARBA" id="ARBA00022723"/>
    </source>
</evidence>
<dbReference type="Pfam" id="PF12836">
    <property type="entry name" value="HHH_3"/>
    <property type="match status" value="1"/>
</dbReference>
<dbReference type="RefSeq" id="WP_135977609.1">
    <property type="nucleotide sequence ID" value="NZ_BQKC01000001.1"/>
</dbReference>
<dbReference type="SFLD" id="SFLDG01102">
    <property type="entry name" value="Uncharacterised_Radical_SAM_Su"/>
    <property type="match status" value="1"/>
</dbReference>
<organism evidence="6 7">
    <name type="scientific">Granulimonas faecalis</name>
    <dbReference type="NCBI Taxonomy" id="2894155"/>
    <lineage>
        <taxon>Bacteria</taxon>
        <taxon>Bacillati</taxon>
        <taxon>Actinomycetota</taxon>
        <taxon>Coriobacteriia</taxon>
        <taxon>Coriobacteriales</taxon>
        <taxon>Kribbibacteriaceae</taxon>
        <taxon>Granulimonas</taxon>
    </lineage>
</organism>
<gene>
    <name evidence="6" type="ORF">ATOP_08310</name>
</gene>
<dbReference type="GO" id="GO:0051536">
    <property type="term" value="F:iron-sulfur cluster binding"/>
    <property type="evidence" value="ECO:0007669"/>
    <property type="project" value="UniProtKB-KW"/>
</dbReference>
<keyword evidence="3" id="KW-0408">Iron</keyword>
<dbReference type="NCBIfam" id="TIGR03916">
    <property type="entry name" value="rSAM_link_UDG"/>
    <property type="match status" value="1"/>
</dbReference>
<comment type="caution">
    <text evidence="6">The sequence shown here is derived from an EMBL/GenBank/DDBJ whole genome shotgun (WGS) entry which is preliminary data.</text>
</comment>
<dbReference type="InterPro" id="IPR013785">
    <property type="entry name" value="Aldolase_TIM"/>
</dbReference>
<dbReference type="Proteomes" id="UP001055025">
    <property type="component" value="Unassembled WGS sequence"/>
</dbReference>
<dbReference type="GO" id="GO:0046872">
    <property type="term" value="F:metal ion binding"/>
    <property type="evidence" value="ECO:0007669"/>
    <property type="project" value="UniProtKB-KW"/>
</dbReference>
<dbReference type="AlphaFoldDB" id="A0AAV5B0N7"/>